<name>A0A6I4P4D1_9MICO</name>
<sequence>MRASEDDFLRPVEDLAQFGEDTPYRFFQHGVDESTLRRSLVDPFRLGGSTGFVTRAYDAGADRWVEPKWMTAPADAILVIDGRFLGRQRLAGLWNFRIVLDAHASDPADERYRLEEAFGRQSAQAVYDDSDPERPFRRWFDSC</sequence>
<evidence type="ECO:0000313" key="1">
    <source>
        <dbReference type="EMBL" id="MWB99755.1"/>
    </source>
</evidence>
<organism evidence="1 2">
    <name type="scientific">Agromyces seonyuensis</name>
    <dbReference type="NCBI Taxonomy" id="2662446"/>
    <lineage>
        <taxon>Bacteria</taxon>
        <taxon>Bacillati</taxon>
        <taxon>Actinomycetota</taxon>
        <taxon>Actinomycetes</taxon>
        <taxon>Micrococcales</taxon>
        <taxon>Microbacteriaceae</taxon>
        <taxon>Agromyces</taxon>
    </lineage>
</organism>
<dbReference type="InterPro" id="IPR027417">
    <property type="entry name" value="P-loop_NTPase"/>
</dbReference>
<proteinExistence type="predicted"/>
<dbReference type="EMBL" id="WSTA01000077">
    <property type="protein sequence ID" value="MWB99755.1"/>
    <property type="molecule type" value="Genomic_DNA"/>
</dbReference>
<keyword evidence="2" id="KW-1185">Reference proteome</keyword>
<dbReference type="Gene3D" id="3.40.50.300">
    <property type="entry name" value="P-loop containing nucleotide triphosphate hydrolases"/>
    <property type="match status" value="1"/>
</dbReference>
<evidence type="ECO:0008006" key="3">
    <source>
        <dbReference type="Google" id="ProtNLM"/>
    </source>
</evidence>
<comment type="caution">
    <text evidence="1">The sequence shown here is derived from an EMBL/GenBank/DDBJ whole genome shotgun (WGS) entry which is preliminary data.</text>
</comment>
<gene>
    <name evidence="1" type="ORF">GB864_14480</name>
</gene>
<dbReference type="Proteomes" id="UP000438182">
    <property type="component" value="Unassembled WGS sequence"/>
</dbReference>
<reference evidence="1 2" key="1">
    <citation type="submission" date="2019-12" db="EMBL/GenBank/DDBJ databases">
        <authorList>
            <person name="Kim Y.S."/>
        </authorList>
    </citation>
    <scope>NUCLEOTIDE SEQUENCE [LARGE SCALE GENOMIC DNA]</scope>
    <source>
        <strain evidence="1 2">MMS17-SY077</strain>
    </source>
</reference>
<evidence type="ECO:0000313" key="2">
    <source>
        <dbReference type="Proteomes" id="UP000438182"/>
    </source>
</evidence>
<accession>A0A6I4P4D1</accession>
<dbReference type="AlphaFoldDB" id="A0A6I4P4D1"/>
<protein>
    <recommendedName>
        <fullName evidence="3">Uridine kinase</fullName>
    </recommendedName>
</protein>